<reference evidence="3" key="1">
    <citation type="journal article" date="2019" name="Int. J. Syst. Evol. Microbiol.">
        <title>The Global Catalogue of Microorganisms (GCM) 10K type strain sequencing project: providing services to taxonomists for standard genome sequencing and annotation.</title>
        <authorList>
            <consortium name="The Broad Institute Genomics Platform"/>
            <consortium name="The Broad Institute Genome Sequencing Center for Infectious Disease"/>
            <person name="Wu L."/>
            <person name="Ma J."/>
        </authorList>
    </citation>
    <scope>NUCLEOTIDE SEQUENCE [LARGE SCALE GENOMIC DNA]</scope>
    <source>
        <strain evidence="3">JCM 16902</strain>
    </source>
</reference>
<sequence length="222" mass="24240">MSGEGGGELRTPPTRSVGGPVPESGGTAETPRSGAGTVNLSDPKAMRALAHPLRIAVLGELRVRGPQSVGMLGDLLDEAPGSISYHVGKLAQFGFVEEAPELARDRRERWWRASHTHTSWSPAEDLKDPERLLASGALRRTIAQRYAQTFDQYLTAEPAMAPDWVAAATTGDSFLHLTLEQMRELQDELNGLVGRWEEKAAQGAQDGTETVILIYQLFRRPE</sequence>
<feature type="region of interest" description="Disordered" evidence="1">
    <location>
        <begin position="1"/>
        <end position="41"/>
    </location>
</feature>
<evidence type="ECO:0000256" key="1">
    <source>
        <dbReference type="SAM" id="MobiDB-lite"/>
    </source>
</evidence>
<dbReference type="InterPro" id="IPR011991">
    <property type="entry name" value="ArsR-like_HTH"/>
</dbReference>
<proteinExistence type="predicted"/>
<dbReference type="Pfam" id="PF12840">
    <property type="entry name" value="HTH_20"/>
    <property type="match status" value="1"/>
</dbReference>
<comment type="caution">
    <text evidence="2">The sequence shown here is derived from an EMBL/GenBank/DDBJ whole genome shotgun (WGS) entry which is preliminary data.</text>
</comment>
<name>A0ABP6Z337_9ACTN</name>
<dbReference type="CDD" id="cd00090">
    <property type="entry name" value="HTH_ARSR"/>
    <property type="match status" value="1"/>
</dbReference>
<dbReference type="SUPFAM" id="SSF46785">
    <property type="entry name" value="Winged helix' DNA-binding domain"/>
    <property type="match status" value="1"/>
</dbReference>
<accession>A0ABP6Z337</accession>
<dbReference type="EMBL" id="BAAAZO010000001">
    <property type="protein sequence ID" value="GAA3596791.1"/>
    <property type="molecule type" value="Genomic_DNA"/>
</dbReference>
<dbReference type="InterPro" id="IPR036390">
    <property type="entry name" value="WH_DNA-bd_sf"/>
</dbReference>
<keyword evidence="3" id="KW-1185">Reference proteome</keyword>
<organism evidence="2 3">
    <name type="scientific">Kineosporia mesophila</name>
    <dbReference type="NCBI Taxonomy" id="566012"/>
    <lineage>
        <taxon>Bacteria</taxon>
        <taxon>Bacillati</taxon>
        <taxon>Actinomycetota</taxon>
        <taxon>Actinomycetes</taxon>
        <taxon>Kineosporiales</taxon>
        <taxon>Kineosporiaceae</taxon>
        <taxon>Kineosporia</taxon>
    </lineage>
</organism>
<dbReference type="Proteomes" id="UP001501074">
    <property type="component" value="Unassembled WGS sequence"/>
</dbReference>
<evidence type="ECO:0000313" key="3">
    <source>
        <dbReference type="Proteomes" id="UP001501074"/>
    </source>
</evidence>
<evidence type="ECO:0000313" key="2">
    <source>
        <dbReference type="EMBL" id="GAA3596791.1"/>
    </source>
</evidence>
<dbReference type="InterPro" id="IPR036388">
    <property type="entry name" value="WH-like_DNA-bd_sf"/>
</dbReference>
<dbReference type="Gene3D" id="1.10.10.10">
    <property type="entry name" value="Winged helix-like DNA-binding domain superfamily/Winged helix DNA-binding domain"/>
    <property type="match status" value="1"/>
</dbReference>
<protein>
    <submittedName>
        <fullName evidence="2">Helix-turn-helix domain-containing protein</fullName>
    </submittedName>
</protein>
<gene>
    <name evidence="2" type="ORF">GCM10022223_10050</name>
</gene>